<dbReference type="NCBIfam" id="TIGR00231">
    <property type="entry name" value="small_GTP"/>
    <property type="match status" value="1"/>
</dbReference>
<dbReference type="Gene3D" id="3.30.300.20">
    <property type="match status" value="1"/>
</dbReference>
<evidence type="ECO:0000256" key="9">
    <source>
        <dbReference type="SAM" id="MobiDB-lite"/>
    </source>
</evidence>
<comment type="caution">
    <text evidence="12">The sequence shown here is derived from an EMBL/GenBank/DDBJ whole genome shotgun (WGS) entry which is preliminary data.</text>
</comment>
<evidence type="ECO:0000259" key="10">
    <source>
        <dbReference type="PROSITE" id="PS50823"/>
    </source>
</evidence>
<proteinExistence type="inferred from homology"/>
<keyword evidence="13" id="KW-1185">Reference proteome</keyword>
<evidence type="ECO:0000313" key="12">
    <source>
        <dbReference type="EMBL" id="KAB1631669.1"/>
    </source>
</evidence>
<dbReference type="SUPFAM" id="SSF54814">
    <property type="entry name" value="Prokaryotic type KH domain (KH-domain type II)"/>
    <property type="match status" value="1"/>
</dbReference>
<evidence type="ECO:0000256" key="3">
    <source>
        <dbReference type="ARBA" id="ARBA00022741"/>
    </source>
</evidence>
<keyword evidence="6" id="KW-0699">rRNA-binding</keyword>
<keyword evidence="4 6" id="KW-0694">RNA-binding</keyword>
<sequence length="351" mass="37952">MSDRTQPERSTARPTKPADATPAPEVGHGEAPQPEEPVAHAGPVTDGSGSAGGTPFRAGFVAVVGRPNAGKSTLMNALVGEKIAITSSRPETTRRAIRGILTTASGQIVIVDTPGLHRPRTLLGQRLNDVVEAELDGVDVIAVCLPADEPTGPGDRRIVAQAFRHPRARHVALVTKTDRVARGRLPARLVEVDALADWDVIVPVSAVSGDQVDDVRDELIRQLPASPQLYESRTTTDDDLATRCAELVREAMLEDLHDELPHSLAVVVDEITPPEECAERPIARVYASVYVERDSQKGIVIGRGGQSLRRYGTAARREIERLVGGRVHLDLRVKVAREWQSSPKLLDRLGF</sequence>
<evidence type="ECO:0000313" key="13">
    <source>
        <dbReference type="Proteomes" id="UP000481339"/>
    </source>
</evidence>
<dbReference type="PROSITE" id="PS51713">
    <property type="entry name" value="G_ERA"/>
    <property type="match status" value="1"/>
</dbReference>
<comment type="similarity">
    <text evidence="1 6 7 8">Belongs to the TRAFAC class TrmE-Era-EngA-EngB-Septin-like GTPase superfamily. Era GTPase family.</text>
</comment>
<dbReference type="PANTHER" id="PTHR42698:SF1">
    <property type="entry name" value="GTPASE ERA, MITOCHONDRIAL"/>
    <property type="match status" value="1"/>
</dbReference>
<dbReference type="AlphaFoldDB" id="A0A7C8BMS1"/>
<evidence type="ECO:0000259" key="11">
    <source>
        <dbReference type="PROSITE" id="PS51713"/>
    </source>
</evidence>
<evidence type="ECO:0000256" key="4">
    <source>
        <dbReference type="ARBA" id="ARBA00022884"/>
    </source>
</evidence>
<keyword evidence="6" id="KW-0472">Membrane</keyword>
<dbReference type="Gene3D" id="3.40.50.300">
    <property type="entry name" value="P-loop containing nucleotide triphosphate hydrolases"/>
    <property type="match status" value="1"/>
</dbReference>
<keyword evidence="3 6" id="KW-0547">Nucleotide-binding</keyword>
<protein>
    <recommendedName>
        <fullName evidence="2 6">GTPase Era</fullName>
    </recommendedName>
</protein>
<dbReference type="InterPro" id="IPR030388">
    <property type="entry name" value="G_ERA_dom"/>
</dbReference>
<dbReference type="GO" id="GO:0043024">
    <property type="term" value="F:ribosomal small subunit binding"/>
    <property type="evidence" value="ECO:0007669"/>
    <property type="project" value="TreeGrafter"/>
</dbReference>
<dbReference type="InterPro" id="IPR006073">
    <property type="entry name" value="GTP-bd"/>
</dbReference>
<feature type="compositionally biased region" description="Basic and acidic residues" evidence="9">
    <location>
        <begin position="1"/>
        <end position="11"/>
    </location>
</feature>
<evidence type="ECO:0000256" key="6">
    <source>
        <dbReference type="HAMAP-Rule" id="MF_00367"/>
    </source>
</evidence>
<dbReference type="GO" id="GO:0070181">
    <property type="term" value="F:small ribosomal subunit rRNA binding"/>
    <property type="evidence" value="ECO:0007669"/>
    <property type="project" value="UniProtKB-UniRule"/>
</dbReference>
<dbReference type="InterPro" id="IPR009019">
    <property type="entry name" value="KH_sf_prok-type"/>
</dbReference>
<feature type="region of interest" description="Disordered" evidence="9">
    <location>
        <begin position="1"/>
        <end position="52"/>
    </location>
</feature>
<dbReference type="InterPro" id="IPR004044">
    <property type="entry name" value="KH_dom_type_2"/>
</dbReference>
<feature type="domain" description="Era-type G" evidence="11">
    <location>
        <begin position="57"/>
        <end position="225"/>
    </location>
</feature>
<comment type="function">
    <text evidence="6">An essential GTPase that binds both GDP and GTP, with rapid nucleotide exchange. Plays a role in 16S rRNA processing and 30S ribosomal subunit biogenesis and possibly also in cell cycle regulation and energy metabolism.</text>
</comment>
<feature type="binding site" evidence="6">
    <location>
        <begin position="112"/>
        <end position="116"/>
    </location>
    <ligand>
        <name>GTP</name>
        <dbReference type="ChEBI" id="CHEBI:37565"/>
    </ligand>
</feature>
<feature type="binding site" evidence="6">
    <location>
        <begin position="175"/>
        <end position="178"/>
    </location>
    <ligand>
        <name>GTP</name>
        <dbReference type="ChEBI" id="CHEBI:37565"/>
    </ligand>
</feature>
<dbReference type="InterPro" id="IPR005225">
    <property type="entry name" value="Small_GTP-bd"/>
</dbReference>
<dbReference type="NCBIfam" id="NF000908">
    <property type="entry name" value="PRK00089.1"/>
    <property type="match status" value="1"/>
</dbReference>
<evidence type="ECO:0000256" key="2">
    <source>
        <dbReference type="ARBA" id="ARBA00020484"/>
    </source>
</evidence>
<evidence type="ECO:0000256" key="5">
    <source>
        <dbReference type="ARBA" id="ARBA00023134"/>
    </source>
</evidence>
<dbReference type="EMBL" id="WBKA01000005">
    <property type="protein sequence ID" value="KAB1631669.1"/>
    <property type="molecule type" value="Genomic_DNA"/>
</dbReference>
<dbReference type="InterPro" id="IPR015946">
    <property type="entry name" value="KH_dom-like_a/b"/>
</dbReference>
<keyword evidence="6" id="KW-1003">Cell membrane</keyword>
<dbReference type="GO" id="GO:0005525">
    <property type="term" value="F:GTP binding"/>
    <property type="evidence" value="ECO:0007669"/>
    <property type="project" value="UniProtKB-UniRule"/>
</dbReference>
<feature type="domain" description="KH type-2" evidence="10">
    <location>
        <begin position="256"/>
        <end position="337"/>
    </location>
</feature>
<feature type="binding site" evidence="6">
    <location>
        <begin position="65"/>
        <end position="72"/>
    </location>
    <ligand>
        <name>GTP</name>
        <dbReference type="ChEBI" id="CHEBI:37565"/>
    </ligand>
</feature>
<dbReference type="SUPFAM" id="SSF52540">
    <property type="entry name" value="P-loop containing nucleoside triphosphate hydrolases"/>
    <property type="match status" value="1"/>
</dbReference>
<dbReference type="GO" id="GO:0005886">
    <property type="term" value="C:plasma membrane"/>
    <property type="evidence" value="ECO:0007669"/>
    <property type="project" value="UniProtKB-SubCell"/>
</dbReference>
<organism evidence="12 13">
    <name type="scientific">Pseudoclavibacter caeni</name>
    <dbReference type="NCBI Taxonomy" id="908846"/>
    <lineage>
        <taxon>Bacteria</taxon>
        <taxon>Bacillati</taxon>
        <taxon>Actinomycetota</taxon>
        <taxon>Actinomycetes</taxon>
        <taxon>Micrococcales</taxon>
        <taxon>Microbacteriaceae</taxon>
        <taxon>Pseudoclavibacter</taxon>
    </lineage>
</organism>
<dbReference type="Pfam" id="PF01926">
    <property type="entry name" value="MMR_HSR1"/>
    <property type="match status" value="1"/>
</dbReference>
<feature type="region of interest" description="G3" evidence="7">
    <location>
        <begin position="112"/>
        <end position="115"/>
    </location>
</feature>
<dbReference type="InterPro" id="IPR027417">
    <property type="entry name" value="P-loop_NTPase"/>
</dbReference>
<evidence type="ECO:0000256" key="1">
    <source>
        <dbReference type="ARBA" id="ARBA00007921"/>
    </source>
</evidence>
<dbReference type="NCBIfam" id="TIGR00436">
    <property type="entry name" value="era"/>
    <property type="match status" value="1"/>
</dbReference>
<evidence type="ECO:0000256" key="8">
    <source>
        <dbReference type="RuleBase" id="RU003761"/>
    </source>
</evidence>
<dbReference type="RefSeq" id="WP_158036523.1">
    <property type="nucleotide sequence ID" value="NZ_BAAAZV010000011.1"/>
</dbReference>
<dbReference type="Proteomes" id="UP000481339">
    <property type="component" value="Unassembled WGS sequence"/>
</dbReference>
<evidence type="ECO:0000256" key="7">
    <source>
        <dbReference type="PROSITE-ProRule" id="PRU01050"/>
    </source>
</evidence>
<name>A0A7C8BMS1_9MICO</name>
<dbReference type="OrthoDB" id="9805918at2"/>
<dbReference type="GO" id="GO:0000028">
    <property type="term" value="P:ribosomal small subunit assembly"/>
    <property type="evidence" value="ECO:0007669"/>
    <property type="project" value="TreeGrafter"/>
</dbReference>
<dbReference type="CDD" id="cd22534">
    <property type="entry name" value="KH-II_Era"/>
    <property type="match status" value="1"/>
</dbReference>
<gene>
    <name evidence="6" type="primary">era</name>
    <name evidence="12" type="ORF">F8O02_06925</name>
</gene>
<accession>A0A7C8BMS1</accession>
<dbReference type="GO" id="GO:0003924">
    <property type="term" value="F:GTPase activity"/>
    <property type="evidence" value="ECO:0007669"/>
    <property type="project" value="UniProtKB-UniRule"/>
</dbReference>
<comment type="subcellular location">
    <subcellularLocation>
        <location evidence="6">Cytoplasm</location>
    </subcellularLocation>
    <subcellularLocation>
        <location evidence="6">Cell membrane</location>
        <topology evidence="6">Peripheral membrane protein</topology>
    </subcellularLocation>
</comment>
<dbReference type="PROSITE" id="PS50823">
    <property type="entry name" value="KH_TYPE_2"/>
    <property type="match status" value="1"/>
</dbReference>
<keyword evidence="5 6" id="KW-0342">GTP-binding</keyword>
<dbReference type="SMART" id="SM00382">
    <property type="entry name" value="AAA"/>
    <property type="match status" value="1"/>
</dbReference>
<feature type="region of interest" description="G4" evidence="7">
    <location>
        <begin position="175"/>
        <end position="178"/>
    </location>
</feature>
<feature type="region of interest" description="G1" evidence="7">
    <location>
        <begin position="65"/>
        <end position="72"/>
    </location>
</feature>
<dbReference type="Pfam" id="PF07650">
    <property type="entry name" value="KH_2"/>
    <property type="match status" value="1"/>
</dbReference>
<dbReference type="InterPro" id="IPR003593">
    <property type="entry name" value="AAA+_ATPase"/>
</dbReference>
<dbReference type="InterPro" id="IPR005662">
    <property type="entry name" value="GTPase_Era-like"/>
</dbReference>
<feature type="region of interest" description="G5" evidence="7">
    <location>
        <begin position="204"/>
        <end position="206"/>
    </location>
</feature>
<reference evidence="12 13" key="1">
    <citation type="submission" date="2019-09" db="EMBL/GenBank/DDBJ databases">
        <title>Phylogeny of genus Pseudoclavibacter and closely related genus.</title>
        <authorList>
            <person name="Li Y."/>
        </authorList>
    </citation>
    <scope>NUCLEOTIDE SEQUENCE [LARGE SCALE GENOMIC DNA]</scope>
    <source>
        <strain evidence="12 13">JCM 16921</strain>
    </source>
</reference>
<keyword evidence="6" id="KW-0963">Cytoplasm</keyword>
<dbReference type="GO" id="GO:0005829">
    <property type="term" value="C:cytosol"/>
    <property type="evidence" value="ECO:0007669"/>
    <property type="project" value="TreeGrafter"/>
</dbReference>
<dbReference type="CDD" id="cd04163">
    <property type="entry name" value="Era"/>
    <property type="match status" value="1"/>
</dbReference>
<dbReference type="PANTHER" id="PTHR42698">
    <property type="entry name" value="GTPASE ERA"/>
    <property type="match status" value="1"/>
</dbReference>
<feature type="region of interest" description="G2" evidence="7">
    <location>
        <begin position="91"/>
        <end position="95"/>
    </location>
</feature>
<keyword evidence="6" id="KW-0690">Ribosome biogenesis</keyword>
<comment type="subunit">
    <text evidence="6">Monomer.</text>
</comment>
<dbReference type="HAMAP" id="MF_00367">
    <property type="entry name" value="GTPase_Era"/>
    <property type="match status" value="1"/>
</dbReference>